<dbReference type="GeneID" id="25991632"/>
<evidence type="ECO:0000313" key="2">
    <source>
        <dbReference type="EMBL" id="EJT50745.1"/>
    </source>
</evidence>
<comment type="caution">
    <text evidence="2">The sequence shown here is derived from an EMBL/GenBank/DDBJ whole genome shotgun (WGS) entry which is preliminary data.</text>
</comment>
<dbReference type="AlphaFoldDB" id="J4UGV9"/>
<dbReference type="VEuPathDB" id="FungiDB:A1Q1_08120"/>
<accession>J4UGV9</accession>
<feature type="compositionally biased region" description="Basic and acidic residues" evidence="1">
    <location>
        <begin position="58"/>
        <end position="72"/>
    </location>
</feature>
<dbReference type="KEGG" id="tasa:A1Q1_08120"/>
<protein>
    <submittedName>
        <fullName evidence="2">Uncharacterized protein</fullName>
    </submittedName>
</protein>
<reference evidence="2 3" key="1">
    <citation type="journal article" date="2012" name="Eukaryot. Cell">
        <title>Draft genome sequence of CBS 2479, the standard type strain of Trichosporon asahii.</title>
        <authorList>
            <person name="Yang R.Y."/>
            <person name="Li H.T."/>
            <person name="Zhu H."/>
            <person name="Zhou G.P."/>
            <person name="Wang M."/>
            <person name="Wang L."/>
        </authorList>
    </citation>
    <scope>NUCLEOTIDE SEQUENCE [LARGE SCALE GENOMIC DNA]</scope>
    <source>
        <strain evidence="3">ATCC 90039 / CBS 2479 / JCM 2466 / KCTC 7840 / NCYC 2677 / UAMH 7654</strain>
    </source>
</reference>
<feature type="compositionally biased region" description="Polar residues" evidence="1">
    <location>
        <begin position="17"/>
        <end position="34"/>
    </location>
</feature>
<dbReference type="Proteomes" id="UP000002748">
    <property type="component" value="Unassembled WGS sequence"/>
</dbReference>
<dbReference type="HOGENOM" id="CLU_947283_0_0_1"/>
<dbReference type="EMBL" id="ALBS01000093">
    <property type="protein sequence ID" value="EJT50745.1"/>
    <property type="molecule type" value="Genomic_DNA"/>
</dbReference>
<organism evidence="2 3">
    <name type="scientific">Trichosporon asahii var. asahii (strain ATCC 90039 / CBS 2479 / JCM 2466 / KCTC 7840 / NBRC 103889/ NCYC 2677 / UAMH 7654)</name>
    <name type="common">Yeast</name>
    <dbReference type="NCBI Taxonomy" id="1186058"/>
    <lineage>
        <taxon>Eukaryota</taxon>
        <taxon>Fungi</taxon>
        <taxon>Dikarya</taxon>
        <taxon>Basidiomycota</taxon>
        <taxon>Agaricomycotina</taxon>
        <taxon>Tremellomycetes</taxon>
        <taxon>Trichosporonales</taxon>
        <taxon>Trichosporonaceae</taxon>
        <taxon>Trichosporon</taxon>
    </lineage>
</organism>
<name>J4UGV9_TRIAS</name>
<feature type="region of interest" description="Disordered" evidence="1">
    <location>
        <begin position="1"/>
        <end position="76"/>
    </location>
</feature>
<gene>
    <name evidence="2" type="ORF">A1Q1_08120</name>
</gene>
<proteinExistence type="predicted"/>
<evidence type="ECO:0000313" key="3">
    <source>
        <dbReference type="Proteomes" id="UP000002748"/>
    </source>
</evidence>
<evidence type="ECO:0000256" key="1">
    <source>
        <dbReference type="SAM" id="MobiDB-lite"/>
    </source>
</evidence>
<sequence length="294" mass="32304">MRRSTRKTSIVKREASLSPSLSEVPATSSSTIKQEFTELEVEIKAEPSPTKSRKRKRRDEDESKEPPPPKREARYRKSQWWTGFMVHRSGVDSSSGSIRETFNMLGSTGNIYPDELASIYASAPTSTDALASEAVQKAFRKATSGADDDEEPTAQSDVRKMVSEGELVDEAGPGGRRLTTIGDDCPINDEGGLRVWKAGVRYLCRRLWEAYVVTVLPATNNYQLSTTSVLGCGLHLQGTSSTCVWCRSPWAAPAPQTKGGVAHTRSGYTYHHHFVKGGKGKTWADVYAEGDELV</sequence>
<dbReference type="OrthoDB" id="2122982at2759"/>
<dbReference type="RefSeq" id="XP_014181742.1">
    <property type="nucleotide sequence ID" value="XM_014326267.1"/>
</dbReference>
<feature type="compositionally biased region" description="Basic residues" evidence="1">
    <location>
        <begin position="1"/>
        <end position="10"/>
    </location>
</feature>
<feature type="region of interest" description="Disordered" evidence="1">
    <location>
        <begin position="141"/>
        <end position="175"/>
    </location>
</feature>